<gene>
    <name evidence="1" type="ORF">MCQ_00147</name>
</gene>
<evidence type="ECO:0000313" key="1">
    <source>
        <dbReference type="EMBL" id="EJF81449.1"/>
    </source>
</evidence>
<evidence type="ECO:0000313" key="2">
    <source>
        <dbReference type="Proteomes" id="UP000008947"/>
    </source>
</evidence>
<reference evidence="1 2" key="1">
    <citation type="submission" date="2012-03" db="EMBL/GenBank/DDBJ databases">
        <title>The Genome Sequence of Bartonella washoensis Sb944nv.</title>
        <authorList>
            <consortium name="The Broad Institute Genome Sequencing Platform"/>
            <consortium name="The Broad Institute Genome Sequencing Center for Infectious Disease"/>
            <person name="Feldgarden M."/>
            <person name="Kirby J."/>
            <person name="Kosoy M."/>
            <person name="Birtles R."/>
            <person name="Probert W.S."/>
            <person name="Chiaraviglio L."/>
            <person name="Young S.K."/>
            <person name="Zeng Q."/>
            <person name="Gargeya S."/>
            <person name="Fitzgerald M."/>
            <person name="Haas B."/>
            <person name="Abouelleil A."/>
            <person name="Alvarado L."/>
            <person name="Arachchi H.M."/>
            <person name="Berlin A."/>
            <person name="Chapman S.B."/>
            <person name="Gearin G."/>
            <person name="Goldberg J."/>
            <person name="Griggs A."/>
            <person name="Gujja S."/>
            <person name="Hansen M."/>
            <person name="Heiman D."/>
            <person name="Howarth C."/>
            <person name="Larimer J."/>
            <person name="Lui A."/>
            <person name="MacDonald P.J.P."/>
            <person name="McCowen C."/>
            <person name="Montmayeur A."/>
            <person name="Murphy C."/>
            <person name="Neiman D."/>
            <person name="Pearson M."/>
            <person name="Priest M."/>
            <person name="Roberts A."/>
            <person name="Saif S."/>
            <person name="Shea T."/>
            <person name="Sisk P."/>
            <person name="Stolte C."/>
            <person name="Sykes S."/>
            <person name="Wortman J."/>
            <person name="Nusbaum C."/>
            <person name="Birren B."/>
        </authorList>
    </citation>
    <scope>NUCLEOTIDE SEQUENCE [LARGE SCALE GENOMIC DNA]</scope>
    <source>
        <strain evidence="1 2">Sb944nv</strain>
    </source>
</reference>
<protein>
    <submittedName>
        <fullName evidence="1">Uncharacterized protein</fullName>
    </submittedName>
</protein>
<dbReference type="AlphaFoldDB" id="J0QF61"/>
<keyword evidence="2" id="KW-1185">Reference proteome</keyword>
<name>J0QF61_9HYPH</name>
<dbReference type="HOGENOM" id="CLU_3212925_0_0_5"/>
<accession>J0QF61</accession>
<sequence>MKNIPLNYIFIDSLERFPCVITTIRQHSDDDTLTYRNIPIKLIL</sequence>
<organism evidence="1 2">
    <name type="scientific">Candidatus Bartonella washoeensis Sb944nv</name>
    <dbReference type="NCBI Taxonomy" id="1094563"/>
    <lineage>
        <taxon>Bacteria</taxon>
        <taxon>Pseudomonadati</taxon>
        <taxon>Pseudomonadota</taxon>
        <taxon>Alphaproteobacteria</taxon>
        <taxon>Hyphomicrobiales</taxon>
        <taxon>Bartonellaceae</taxon>
        <taxon>Bartonella</taxon>
    </lineage>
</organism>
<proteinExistence type="predicted"/>
<dbReference type="Proteomes" id="UP000008947">
    <property type="component" value="Unassembled WGS sequence"/>
</dbReference>
<comment type="caution">
    <text evidence="1">The sequence shown here is derived from an EMBL/GenBank/DDBJ whole genome shotgun (WGS) entry which is preliminary data.</text>
</comment>
<dbReference type="EMBL" id="AILU01000003">
    <property type="protein sequence ID" value="EJF81449.1"/>
    <property type="molecule type" value="Genomic_DNA"/>
</dbReference>